<proteinExistence type="predicted"/>
<name>A0A2J6STI6_9HELO</name>
<gene>
    <name evidence="1" type="ORF">K444DRAFT_618535</name>
</gene>
<sequence>MRRGKKEREWERESAMHVDKEMTWKKGREYAERRGKVMRRNDKFFKGWREMEFLYPFVALIFLGHSSKSRALPCPHRAIILSSGTDESYTTDNLIWDGEAFHRRRERES</sequence>
<evidence type="ECO:0000313" key="2">
    <source>
        <dbReference type="Proteomes" id="UP000235371"/>
    </source>
</evidence>
<evidence type="ECO:0000313" key="1">
    <source>
        <dbReference type="EMBL" id="PMD54070.1"/>
    </source>
</evidence>
<reference evidence="1 2" key="1">
    <citation type="submission" date="2016-04" db="EMBL/GenBank/DDBJ databases">
        <title>A degradative enzymes factory behind the ericoid mycorrhizal symbiosis.</title>
        <authorList>
            <consortium name="DOE Joint Genome Institute"/>
            <person name="Martino E."/>
            <person name="Morin E."/>
            <person name="Grelet G."/>
            <person name="Kuo A."/>
            <person name="Kohler A."/>
            <person name="Daghino S."/>
            <person name="Barry K."/>
            <person name="Choi C."/>
            <person name="Cichocki N."/>
            <person name="Clum A."/>
            <person name="Copeland A."/>
            <person name="Hainaut M."/>
            <person name="Haridas S."/>
            <person name="Labutti K."/>
            <person name="Lindquist E."/>
            <person name="Lipzen A."/>
            <person name="Khouja H.-R."/>
            <person name="Murat C."/>
            <person name="Ohm R."/>
            <person name="Olson A."/>
            <person name="Spatafora J."/>
            <person name="Veneault-Fourrey C."/>
            <person name="Henrissat B."/>
            <person name="Grigoriev I."/>
            <person name="Martin F."/>
            <person name="Perotto S."/>
        </authorList>
    </citation>
    <scope>NUCLEOTIDE SEQUENCE [LARGE SCALE GENOMIC DNA]</scope>
    <source>
        <strain evidence="1 2">E</strain>
    </source>
</reference>
<dbReference type="GeneID" id="36589418"/>
<accession>A0A2J6STI6</accession>
<dbReference type="RefSeq" id="XP_024730974.1">
    <property type="nucleotide sequence ID" value="XM_024881341.1"/>
</dbReference>
<dbReference type="InParanoid" id="A0A2J6STI6"/>
<protein>
    <submittedName>
        <fullName evidence="1">Uncharacterized protein</fullName>
    </submittedName>
</protein>
<dbReference type="EMBL" id="KZ613866">
    <property type="protein sequence ID" value="PMD54070.1"/>
    <property type="molecule type" value="Genomic_DNA"/>
</dbReference>
<dbReference type="Proteomes" id="UP000235371">
    <property type="component" value="Unassembled WGS sequence"/>
</dbReference>
<organism evidence="1 2">
    <name type="scientific">Hyaloscypha bicolor E</name>
    <dbReference type="NCBI Taxonomy" id="1095630"/>
    <lineage>
        <taxon>Eukaryota</taxon>
        <taxon>Fungi</taxon>
        <taxon>Dikarya</taxon>
        <taxon>Ascomycota</taxon>
        <taxon>Pezizomycotina</taxon>
        <taxon>Leotiomycetes</taxon>
        <taxon>Helotiales</taxon>
        <taxon>Hyaloscyphaceae</taxon>
        <taxon>Hyaloscypha</taxon>
        <taxon>Hyaloscypha bicolor</taxon>
    </lineage>
</organism>
<dbReference type="AlphaFoldDB" id="A0A2J6STI6"/>
<keyword evidence="2" id="KW-1185">Reference proteome</keyword>